<protein>
    <submittedName>
        <fullName evidence="2">Uncharacterized protein</fullName>
    </submittedName>
</protein>
<evidence type="ECO:0000313" key="3">
    <source>
        <dbReference type="Proteomes" id="UP001432027"/>
    </source>
</evidence>
<keyword evidence="3" id="KW-1185">Reference proteome</keyword>
<feature type="region of interest" description="Disordered" evidence="1">
    <location>
        <begin position="1"/>
        <end position="64"/>
    </location>
</feature>
<evidence type="ECO:0000256" key="1">
    <source>
        <dbReference type="SAM" id="MobiDB-lite"/>
    </source>
</evidence>
<name>A0AAV5UHR9_9BILA</name>
<sequence>RNAANMNINASQSIEKGSGSESRIEKTTTSVKSVKKQVTPDNSSKGSGSGSRTDRKETSKPMKR</sequence>
<dbReference type="Proteomes" id="UP001432027">
    <property type="component" value="Unassembled WGS sequence"/>
</dbReference>
<accession>A0AAV5UHR9</accession>
<organism evidence="2 3">
    <name type="scientific">Pristionchus entomophagus</name>
    <dbReference type="NCBI Taxonomy" id="358040"/>
    <lineage>
        <taxon>Eukaryota</taxon>
        <taxon>Metazoa</taxon>
        <taxon>Ecdysozoa</taxon>
        <taxon>Nematoda</taxon>
        <taxon>Chromadorea</taxon>
        <taxon>Rhabditida</taxon>
        <taxon>Rhabditina</taxon>
        <taxon>Diplogasteromorpha</taxon>
        <taxon>Diplogasteroidea</taxon>
        <taxon>Neodiplogasteridae</taxon>
        <taxon>Pristionchus</taxon>
    </lineage>
</organism>
<proteinExistence type="predicted"/>
<dbReference type="EMBL" id="BTSX01000006">
    <property type="protein sequence ID" value="GMT05469.1"/>
    <property type="molecule type" value="Genomic_DNA"/>
</dbReference>
<feature type="non-terminal residue" evidence="2">
    <location>
        <position position="64"/>
    </location>
</feature>
<evidence type="ECO:0000313" key="2">
    <source>
        <dbReference type="EMBL" id="GMT05469.1"/>
    </source>
</evidence>
<comment type="caution">
    <text evidence="2">The sequence shown here is derived from an EMBL/GenBank/DDBJ whole genome shotgun (WGS) entry which is preliminary data.</text>
</comment>
<reference evidence="2" key="1">
    <citation type="submission" date="2023-10" db="EMBL/GenBank/DDBJ databases">
        <title>Genome assembly of Pristionchus species.</title>
        <authorList>
            <person name="Yoshida K."/>
            <person name="Sommer R.J."/>
        </authorList>
    </citation>
    <scope>NUCLEOTIDE SEQUENCE</scope>
    <source>
        <strain evidence="2">RS0144</strain>
    </source>
</reference>
<feature type="non-terminal residue" evidence="2">
    <location>
        <position position="1"/>
    </location>
</feature>
<dbReference type="AlphaFoldDB" id="A0AAV5UHR9"/>
<gene>
    <name evidence="2" type="ORF">PENTCL1PPCAC_27643</name>
</gene>
<feature type="compositionally biased region" description="Polar residues" evidence="1">
    <location>
        <begin position="1"/>
        <end position="21"/>
    </location>
</feature>
<feature type="compositionally biased region" description="Low complexity" evidence="1">
    <location>
        <begin position="27"/>
        <end position="39"/>
    </location>
</feature>
<feature type="compositionally biased region" description="Basic and acidic residues" evidence="1">
    <location>
        <begin position="52"/>
        <end position="64"/>
    </location>
</feature>